<accession>A0A917S088</accession>
<sequence>MDGMVVSTWFCRVDCVTTASASLEAHRDSVRAIAHNFGVSDREISLAPRQGQVNLTVFLGNDLVLRLPRKQRFEDRLSKEAELIPFVLDRGIPTARLVSFDPGHTVADITYIVLERLHGQMINDIPSPADGGSRLYGSLFEILSSLHSIRRDSEPQIRSVETAEFAYEVLDELTSSGEIGGSQAAWLRRWFDHLESQGARDSEPVLLHGDVMPSNLIMNESGDVTAIIDWGSACWGEAARDLASFRTSTLPVVVDTYRAATASHQAAAGGVGALEASVLWYQLIFALLKLLGRQSTSETRNWSAPREARLIEIVRFLTTNVPDRWKSLLPED</sequence>
<dbReference type="Gene3D" id="3.90.1200.10">
    <property type="match status" value="1"/>
</dbReference>
<organism evidence="2 3">
    <name type="scientific">Microlunatus endophyticus</name>
    <dbReference type="NCBI Taxonomy" id="1716077"/>
    <lineage>
        <taxon>Bacteria</taxon>
        <taxon>Bacillati</taxon>
        <taxon>Actinomycetota</taxon>
        <taxon>Actinomycetes</taxon>
        <taxon>Propionibacteriales</taxon>
        <taxon>Propionibacteriaceae</taxon>
        <taxon>Microlunatus</taxon>
    </lineage>
</organism>
<comment type="caution">
    <text evidence="2">The sequence shown here is derived from an EMBL/GenBank/DDBJ whole genome shotgun (WGS) entry which is preliminary data.</text>
</comment>
<dbReference type="PANTHER" id="PTHR21310">
    <property type="entry name" value="AMINOGLYCOSIDE PHOSPHOTRANSFERASE-RELATED-RELATED"/>
    <property type="match status" value="1"/>
</dbReference>
<keyword evidence="3" id="KW-1185">Reference proteome</keyword>
<dbReference type="Pfam" id="PF01636">
    <property type="entry name" value="APH"/>
    <property type="match status" value="1"/>
</dbReference>
<dbReference type="SUPFAM" id="SSF56112">
    <property type="entry name" value="Protein kinase-like (PK-like)"/>
    <property type="match status" value="1"/>
</dbReference>
<proteinExistence type="predicted"/>
<dbReference type="Gene3D" id="3.30.200.20">
    <property type="entry name" value="Phosphorylase Kinase, domain 1"/>
    <property type="match status" value="1"/>
</dbReference>
<dbReference type="InterPro" id="IPR051678">
    <property type="entry name" value="AGP_Transferase"/>
</dbReference>
<name>A0A917S088_9ACTN</name>
<gene>
    <name evidence="2" type="ORF">GCM10011575_00480</name>
</gene>
<reference evidence="2" key="2">
    <citation type="submission" date="2020-09" db="EMBL/GenBank/DDBJ databases">
        <authorList>
            <person name="Sun Q."/>
            <person name="Zhou Y."/>
        </authorList>
    </citation>
    <scope>NUCLEOTIDE SEQUENCE</scope>
    <source>
        <strain evidence="2">CGMCC 4.7306</strain>
    </source>
</reference>
<protein>
    <recommendedName>
        <fullName evidence="1">Aminoglycoside phosphotransferase domain-containing protein</fullName>
    </recommendedName>
</protein>
<dbReference type="AlphaFoldDB" id="A0A917S088"/>
<evidence type="ECO:0000313" key="3">
    <source>
        <dbReference type="Proteomes" id="UP000613840"/>
    </source>
</evidence>
<evidence type="ECO:0000313" key="2">
    <source>
        <dbReference type="EMBL" id="GGL46434.1"/>
    </source>
</evidence>
<feature type="domain" description="Aminoglycoside phosphotransferase" evidence="1">
    <location>
        <begin position="49"/>
        <end position="248"/>
    </location>
</feature>
<dbReference type="InterPro" id="IPR002575">
    <property type="entry name" value="Aminoglycoside_PTrfase"/>
</dbReference>
<reference evidence="2" key="1">
    <citation type="journal article" date="2014" name="Int. J. Syst. Evol. Microbiol.">
        <title>Complete genome sequence of Corynebacterium casei LMG S-19264T (=DSM 44701T), isolated from a smear-ripened cheese.</title>
        <authorList>
            <consortium name="US DOE Joint Genome Institute (JGI-PGF)"/>
            <person name="Walter F."/>
            <person name="Albersmeier A."/>
            <person name="Kalinowski J."/>
            <person name="Ruckert C."/>
        </authorList>
    </citation>
    <scope>NUCLEOTIDE SEQUENCE</scope>
    <source>
        <strain evidence="2">CGMCC 4.7306</strain>
    </source>
</reference>
<evidence type="ECO:0000259" key="1">
    <source>
        <dbReference type="Pfam" id="PF01636"/>
    </source>
</evidence>
<dbReference type="InterPro" id="IPR011009">
    <property type="entry name" value="Kinase-like_dom_sf"/>
</dbReference>
<dbReference type="Proteomes" id="UP000613840">
    <property type="component" value="Unassembled WGS sequence"/>
</dbReference>
<dbReference type="EMBL" id="BMMZ01000001">
    <property type="protein sequence ID" value="GGL46434.1"/>
    <property type="molecule type" value="Genomic_DNA"/>
</dbReference>